<dbReference type="Ensembl" id="ENSEBUT00000004508.1">
    <property type="protein sequence ID" value="ENSEBUP00000004092.1"/>
    <property type="gene ID" value="ENSEBUG00000002910.1"/>
</dbReference>
<dbReference type="InterPro" id="IPR027267">
    <property type="entry name" value="AH/BAR_dom_sf"/>
</dbReference>
<dbReference type="Gene3D" id="1.20.1270.60">
    <property type="entry name" value="Arfaptin homology (AH) domain/BAR domain"/>
    <property type="match status" value="1"/>
</dbReference>
<evidence type="ECO:0000256" key="1">
    <source>
        <dbReference type="SAM" id="MobiDB-lite"/>
    </source>
</evidence>
<evidence type="ECO:0000313" key="3">
    <source>
        <dbReference type="Ensembl" id="ENSEBUP00000004081.1"/>
    </source>
</evidence>
<organism evidence="3 4">
    <name type="scientific">Eptatretus burgeri</name>
    <name type="common">Inshore hagfish</name>
    <dbReference type="NCBI Taxonomy" id="7764"/>
    <lineage>
        <taxon>Eukaryota</taxon>
        <taxon>Metazoa</taxon>
        <taxon>Chordata</taxon>
        <taxon>Craniata</taxon>
        <taxon>Vertebrata</taxon>
        <taxon>Cyclostomata</taxon>
        <taxon>Myxini</taxon>
        <taxon>Myxiniformes</taxon>
        <taxon>Myxinidae</taxon>
        <taxon>Eptatretinae</taxon>
        <taxon>Eptatretus</taxon>
    </lineage>
</organism>
<dbReference type="AlphaFoldDB" id="A0A8C4PXP7"/>
<name>A0A8C4PXP7_EPTBU</name>
<dbReference type="InterPro" id="IPR004148">
    <property type="entry name" value="BAR_dom"/>
</dbReference>
<feature type="domain" description="BAR" evidence="2">
    <location>
        <begin position="20"/>
        <end position="252"/>
    </location>
</feature>
<dbReference type="SUPFAM" id="SSF103657">
    <property type="entry name" value="BAR/IMD domain-like"/>
    <property type="match status" value="1"/>
</dbReference>
<reference evidence="3" key="1">
    <citation type="submission" date="2025-05" db="UniProtKB">
        <authorList>
            <consortium name="Ensembl"/>
        </authorList>
    </citation>
    <scope>IDENTIFICATION</scope>
</reference>
<dbReference type="Ensembl" id="ENSEBUT00000004496.1">
    <property type="protein sequence ID" value="ENSEBUP00000004081.1"/>
    <property type="gene ID" value="ENSEBUG00000002910.1"/>
</dbReference>
<dbReference type="Proteomes" id="UP000694388">
    <property type="component" value="Unplaced"/>
</dbReference>
<keyword evidence="4" id="KW-1185">Reference proteome</keyword>
<evidence type="ECO:0000313" key="4">
    <source>
        <dbReference type="Proteomes" id="UP000694388"/>
    </source>
</evidence>
<proteinExistence type="predicted"/>
<dbReference type="GO" id="GO:0005737">
    <property type="term" value="C:cytoplasm"/>
    <property type="evidence" value="ECO:0007669"/>
    <property type="project" value="InterPro"/>
</dbReference>
<accession>A0A8C4PXP7</accession>
<feature type="region of interest" description="Disordered" evidence="1">
    <location>
        <begin position="241"/>
        <end position="265"/>
    </location>
</feature>
<dbReference type="SMART" id="SM00721">
    <property type="entry name" value="BAR"/>
    <property type="match status" value="1"/>
</dbReference>
<protein>
    <recommendedName>
        <fullName evidence="2">BAR domain-containing protein</fullName>
    </recommendedName>
</protein>
<feature type="compositionally biased region" description="Basic and acidic residues" evidence="1">
    <location>
        <begin position="252"/>
        <end position="265"/>
    </location>
</feature>
<sequence>MSDFLKGMMTQVNKGVQMANEAMGQAQKTELDQEFVDMFNKVDTTKILCDNIIAQVEVMLECNLGAKFTGMVSSLIKKENGKTNFEILGQILNKAGTDVGADSSYGGSLIKCGDSEQKIGALEAIFKQEMGEKFLKPFQLFLSEEYPNIMKERRILEGKRLELDSCRATLKKSTQEDDKKEANEALRKAQMEYDGQFETTKILLQGLKKTHVTQEAAIKALVDIQMKYHSESMQCLNKLSEDLKSGSSQPSKDSRSYKNQDLTLH</sequence>
<dbReference type="Pfam" id="PF03114">
    <property type="entry name" value="BAR"/>
    <property type="match status" value="1"/>
</dbReference>
<dbReference type="GeneTree" id="ENSGT00940000168444"/>
<dbReference type="OMA" id="VEVMLEC"/>
<evidence type="ECO:0000259" key="2">
    <source>
        <dbReference type="PROSITE" id="PS51021"/>
    </source>
</evidence>
<dbReference type="PROSITE" id="PS51021">
    <property type="entry name" value="BAR"/>
    <property type="match status" value="1"/>
</dbReference>